<dbReference type="EMBL" id="JBHMQV010000009">
    <property type="protein sequence ID" value="MFC0844516.1"/>
    <property type="molecule type" value="Genomic_DNA"/>
</dbReference>
<evidence type="ECO:0000259" key="1">
    <source>
        <dbReference type="PROSITE" id="PS50995"/>
    </source>
</evidence>
<accession>A0ABV6TH35</accession>
<dbReference type="PRINTS" id="PR00598">
    <property type="entry name" value="HTHMARR"/>
</dbReference>
<gene>
    <name evidence="2" type="ORF">ACFH04_12485</name>
</gene>
<keyword evidence="3" id="KW-1185">Reference proteome</keyword>
<dbReference type="Pfam" id="PF12802">
    <property type="entry name" value="MarR_2"/>
    <property type="match status" value="1"/>
</dbReference>
<dbReference type="SMART" id="SM00347">
    <property type="entry name" value="HTH_MARR"/>
    <property type="match status" value="1"/>
</dbReference>
<organism evidence="2 3">
    <name type="scientific">Streptomyces noboritoensis</name>
    <dbReference type="NCBI Taxonomy" id="67337"/>
    <lineage>
        <taxon>Bacteria</taxon>
        <taxon>Bacillati</taxon>
        <taxon>Actinomycetota</taxon>
        <taxon>Actinomycetes</taxon>
        <taxon>Kitasatosporales</taxon>
        <taxon>Streptomycetaceae</taxon>
        <taxon>Streptomyces</taxon>
    </lineage>
</organism>
<evidence type="ECO:0000313" key="3">
    <source>
        <dbReference type="Proteomes" id="UP001589887"/>
    </source>
</evidence>
<sequence length="147" mass="16567">MKRQLLDDDDVTLYGLFVEAYSRLKPLLHQDLGLPETWFEVLLRLGRTPGRALRMSELAAAVSFSSGGFTRLADRIEEAGLIRREPDPDDRRAAFAVLTEDGERALERALTSHVGALRTYFSGRISPDDRHALERILRTLRDTDAAT</sequence>
<reference evidence="2 3" key="1">
    <citation type="submission" date="2024-09" db="EMBL/GenBank/DDBJ databases">
        <authorList>
            <person name="Sun Q."/>
            <person name="Mori K."/>
        </authorList>
    </citation>
    <scope>NUCLEOTIDE SEQUENCE [LARGE SCALE GENOMIC DNA]</scope>
    <source>
        <strain evidence="2 3">JCM 4557</strain>
    </source>
</reference>
<protein>
    <submittedName>
        <fullName evidence="2">MarR family winged helix-turn-helix transcriptional regulator</fullName>
    </submittedName>
</protein>
<dbReference type="Gene3D" id="1.10.10.10">
    <property type="entry name" value="Winged helix-like DNA-binding domain superfamily/Winged helix DNA-binding domain"/>
    <property type="match status" value="1"/>
</dbReference>
<evidence type="ECO:0000313" key="2">
    <source>
        <dbReference type="EMBL" id="MFC0844516.1"/>
    </source>
</evidence>
<dbReference type="RefSeq" id="WP_394318802.1">
    <property type="nucleotide sequence ID" value="NZ_JBHMQV010000009.1"/>
</dbReference>
<proteinExistence type="predicted"/>
<dbReference type="InterPro" id="IPR039422">
    <property type="entry name" value="MarR/SlyA-like"/>
</dbReference>
<dbReference type="Proteomes" id="UP001589887">
    <property type="component" value="Unassembled WGS sequence"/>
</dbReference>
<dbReference type="PANTHER" id="PTHR33164:SF99">
    <property type="entry name" value="MARR FAMILY REGULATORY PROTEIN"/>
    <property type="match status" value="1"/>
</dbReference>
<dbReference type="InterPro" id="IPR000835">
    <property type="entry name" value="HTH_MarR-typ"/>
</dbReference>
<dbReference type="InterPro" id="IPR036388">
    <property type="entry name" value="WH-like_DNA-bd_sf"/>
</dbReference>
<name>A0ABV6TH35_9ACTN</name>
<dbReference type="PROSITE" id="PS50995">
    <property type="entry name" value="HTH_MARR_2"/>
    <property type="match status" value="1"/>
</dbReference>
<dbReference type="SUPFAM" id="SSF46785">
    <property type="entry name" value="Winged helix' DNA-binding domain"/>
    <property type="match status" value="1"/>
</dbReference>
<dbReference type="InterPro" id="IPR036390">
    <property type="entry name" value="WH_DNA-bd_sf"/>
</dbReference>
<comment type="caution">
    <text evidence="2">The sequence shown here is derived from an EMBL/GenBank/DDBJ whole genome shotgun (WGS) entry which is preliminary data.</text>
</comment>
<feature type="domain" description="HTH marR-type" evidence="1">
    <location>
        <begin position="1"/>
        <end position="142"/>
    </location>
</feature>
<dbReference type="PANTHER" id="PTHR33164">
    <property type="entry name" value="TRANSCRIPTIONAL REGULATOR, MARR FAMILY"/>
    <property type="match status" value="1"/>
</dbReference>